<name>A0A9Q3JND9_9BASI</name>
<dbReference type="EMBL" id="AVOT02079347">
    <property type="protein sequence ID" value="MBW0566580.1"/>
    <property type="molecule type" value="Genomic_DNA"/>
</dbReference>
<sequence length="93" mass="9855">MLRTLLTILTLAERPPDMLPTLLTILTLAECTPNMLHTMLTILTLAECPPDMLPTPPITRVNLASIVGGGLHVAPLGSGHVSVKTMSIVTCVT</sequence>
<proteinExistence type="predicted"/>
<protein>
    <submittedName>
        <fullName evidence="1">Uncharacterized protein</fullName>
    </submittedName>
</protein>
<dbReference type="AlphaFoldDB" id="A0A9Q3JND9"/>
<gene>
    <name evidence="1" type="ORF">O181_106295</name>
</gene>
<evidence type="ECO:0000313" key="2">
    <source>
        <dbReference type="Proteomes" id="UP000765509"/>
    </source>
</evidence>
<comment type="caution">
    <text evidence="1">The sequence shown here is derived from an EMBL/GenBank/DDBJ whole genome shotgun (WGS) entry which is preliminary data.</text>
</comment>
<reference evidence="1" key="1">
    <citation type="submission" date="2021-03" db="EMBL/GenBank/DDBJ databases">
        <title>Draft genome sequence of rust myrtle Austropuccinia psidii MF-1, a brazilian biotype.</title>
        <authorList>
            <person name="Quecine M.C."/>
            <person name="Pachon D.M.R."/>
            <person name="Bonatelli M.L."/>
            <person name="Correr F.H."/>
            <person name="Franceschini L.M."/>
            <person name="Leite T.F."/>
            <person name="Margarido G.R.A."/>
            <person name="Almeida C.A."/>
            <person name="Ferrarezi J.A."/>
            <person name="Labate C.A."/>
        </authorList>
    </citation>
    <scope>NUCLEOTIDE SEQUENCE</scope>
    <source>
        <strain evidence="1">MF-1</strain>
    </source>
</reference>
<organism evidence="1 2">
    <name type="scientific">Austropuccinia psidii MF-1</name>
    <dbReference type="NCBI Taxonomy" id="1389203"/>
    <lineage>
        <taxon>Eukaryota</taxon>
        <taxon>Fungi</taxon>
        <taxon>Dikarya</taxon>
        <taxon>Basidiomycota</taxon>
        <taxon>Pucciniomycotina</taxon>
        <taxon>Pucciniomycetes</taxon>
        <taxon>Pucciniales</taxon>
        <taxon>Sphaerophragmiaceae</taxon>
        <taxon>Austropuccinia</taxon>
    </lineage>
</organism>
<accession>A0A9Q3JND9</accession>
<dbReference type="Proteomes" id="UP000765509">
    <property type="component" value="Unassembled WGS sequence"/>
</dbReference>
<keyword evidence="2" id="KW-1185">Reference proteome</keyword>
<evidence type="ECO:0000313" key="1">
    <source>
        <dbReference type="EMBL" id="MBW0566580.1"/>
    </source>
</evidence>